<proteinExistence type="inferred from homology"/>
<dbReference type="AlphaFoldDB" id="A0AAN7V1I2"/>
<evidence type="ECO:0000313" key="6">
    <source>
        <dbReference type="Proteomes" id="UP001329430"/>
    </source>
</evidence>
<dbReference type="PANTHER" id="PTHR31101">
    <property type="entry name" value="UPF0547 PROTEIN C16ORF87"/>
    <property type="match status" value="1"/>
</dbReference>
<evidence type="ECO:0000256" key="3">
    <source>
        <dbReference type="SAM" id="MobiDB-lite"/>
    </source>
</evidence>
<reference evidence="5 6" key="1">
    <citation type="journal article" date="2024" name="Insects">
        <title>An Improved Chromosome-Level Genome Assembly of the Firefly Pyrocoelia pectoralis.</title>
        <authorList>
            <person name="Fu X."/>
            <person name="Meyer-Rochow V.B."/>
            <person name="Ballantyne L."/>
            <person name="Zhu X."/>
        </authorList>
    </citation>
    <scope>NUCLEOTIDE SEQUENCE [LARGE SCALE GENOMIC DNA]</scope>
    <source>
        <strain evidence="5">XCY_ONT2</strain>
    </source>
</reference>
<evidence type="ECO:0000259" key="4">
    <source>
        <dbReference type="Pfam" id="PF10571"/>
    </source>
</evidence>
<name>A0AAN7V1I2_9COLE</name>
<comment type="caution">
    <text evidence="5">The sequence shown here is derived from an EMBL/GenBank/DDBJ whole genome shotgun (WGS) entry which is preliminary data.</text>
</comment>
<feature type="region of interest" description="Disordered" evidence="3">
    <location>
        <begin position="33"/>
        <end position="59"/>
    </location>
</feature>
<accession>A0AAN7V1I2</accession>
<evidence type="ECO:0000313" key="5">
    <source>
        <dbReference type="EMBL" id="KAK5639522.1"/>
    </source>
</evidence>
<gene>
    <name evidence="5" type="ORF">RI129_012014</name>
</gene>
<feature type="domain" description="UPF0547" evidence="4">
    <location>
        <begin position="9"/>
        <end position="31"/>
    </location>
</feature>
<dbReference type="InterPro" id="IPR040246">
    <property type="entry name" value="C16orf87-like"/>
</dbReference>
<keyword evidence="2" id="KW-0175">Coiled coil</keyword>
<protein>
    <recommendedName>
        <fullName evidence="4">UPF0547 domain-containing protein</fullName>
    </recommendedName>
</protein>
<evidence type="ECO:0000256" key="1">
    <source>
        <dbReference type="ARBA" id="ARBA00008336"/>
    </source>
</evidence>
<comment type="similarity">
    <text evidence="1">Belongs to the UPF0547 family.</text>
</comment>
<feature type="compositionally biased region" description="Basic and acidic residues" evidence="3">
    <location>
        <begin position="77"/>
        <end position="91"/>
    </location>
</feature>
<organism evidence="5 6">
    <name type="scientific">Pyrocoelia pectoralis</name>
    <dbReference type="NCBI Taxonomy" id="417401"/>
    <lineage>
        <taxon>Eukaryota</taxon>
        <taxon>Metazoa</taxon>
        <taxon>Ecdysozoa</taxon>
        <taxon>Arthropoda</taxon>
        <taxon>Hexapoda</taxon>
        <taxon>Insecta</taxon>
        <taxon>Pterygota</taxon>
        <taxon>Neoptera</taxon>
        <taxon>Endopterygota</taxon>
        <taxon>Coleoptera</taxon>
        <taxon>Polyphaga</taxon>
        <taxon>Elateriformia</taxon>
        <taxon>Elateroidea</taxon>
        <taxon>Lampyridae</taxon>
        <taxon>Lampyrinae</taxon>
        <taxon>Pyrocoelia</taxon>
    </lineage>
</organism>
<dbReference type="InterPro" id="IPR018886">
    <property type="entry name" value="UPF0547"/>
</dbReference>
<dbReference type="Pfam" id="PF10571">
    <property type="entry name" value="UPF0547"/>
    <property type="match status" value="1"/>
</dbReference>
<dbReference type="Proteomes" id="UP001329430">
    <property type="component" value="Chromosome 9"/>
</dbReference>
<evidence type="ECO:0000256" key="2">
    <source>
        <dbReference type="ARBA" id="ARBA00023054"/>
    </source>
</evidence>
<dbReference type="EMBL" id="JAVRBK010000009">
    <property type="protein sequence ID" value="KAK5639522.1"/>
    <property type="molecule type" value="Genomic_DNA"/>
</dbReference>
<feature type="region of interest" description="Disordered" evidence="3">
    <location>
        <begin position="76"/>
        <end position="112"/>
    </location>
</feature>
<sequence length="138" mass="16174">MPKHKMIAKGCPKCDQQVPVACKACPCGHSFFNARRNSSALSPGEDLRRRTQRVRREKPNYYDSLEYDQQIKKAKLRNSECEDDDKKDLGKSKRRRFKKEEEEEEEPITPLTPEKQLQCSIILAEINRKLQLVTWKPL</sequence>
<keyword evidence="6" id="KW-1185">Reference proteome</keyword>